<dbReference type="PATRIC" id="fig|1276257.3.peg.906"/>
<dbReference type="Pfam" id="PF23778">
    <property type="entry name" value="Phage_holin_2"/>
    <property type="match status" value="1"/>
</dbReference>
<keyword evidence="1" id="KW-1133">Transmembrane helix</keyword>
<evidence type="ECO:0000313" key="3">
    <source>
        <dbReference type="Proteomes" id="UP000019265"/>
    </source>
</evidence>
<reference evidence="2 3" key="1">
    <citation type="journal article" date="2014" name="Genome Biol. Evol.">
        <title>Molecular evolution of the substrate utilization strategies and putative virulence factors in mosquito-associated Spiroplasma species.</title>
        <authorList>
            <person name="Chang T.H."/>
            <person name="Lo W.S."/>
            <person name="Ku C."/>
            <person name="Chen L.L."/>
            <person name="Kuo C.H."/>
        </authorList>
    </citation>
    <scope>NUCLEOTIDE SEQUENCE [LARGE SCALE GENOMIC DNA]</scope>
    <source>
        <strain evidence="2">Ar-1343</strain>
    </source>
</reference>
<dbReference type="Proteomes" id="UP000019265">
    <property type="component" value="Chromosome"/>
</dbReference>
<accession>W6ABS7</accession>
<protein>
    <submittedName>
        <fullName evidence="2">Uncharacterized protein</fullName>
    </submittedName>
</protein>
<evidence type="ECO:0000313" key="2">
    <source>
        <dbReference type="EMBL" id="AHI54290.1"/>
    </source>
</evidence>
<name>W6ABS7_9MOLU</name>
<dbReference type="KEGG" id="ssab:SSABA_v1c08910"/>
<evidence type="ECO:0000256" key="1">
    <source>
        <dbReference type="SAM" id="Phobius"/>
    </source>
</evidence>
<dbReference type="EMBL" id="CP006934">
    <property type="protein sequence ID" value="AHI54290.1"/>
    <property type="molecule type" value="Genomic_DNA"/>
</dbReference>
<keyword evidence="3" id="KW-1185">Reference proteome</keyword>
<keyword evidence="1" id="KW-0472">Membrane</keyword>
<gene>
    <name evidence="2" type="ORF">SSABA_v1c08910</name>
</gene>
<sequence>MLEGIQFTIALAIGMVVFITSYFLANKFITRSKIGIILFGTIGMITVFLIAVALFMLWEDNVYTKTITAVLFAMYIGVFLNLVSNRSQRKRHGSSKTPITID</sequence>
<dbReference type="STRING" id="1276257.SSABA_v1c08910"/>
<dbReference type="HOGENOM" id="CLU_2275688_0_0_14"/>
<dbReference type="InterPro" id="IPR056964">
    <property type="entry name" value="Phage_holin"/>
</dbReference>
<dbReference type="RefSeq" id="WP_025251426.1">
    <property type="nucleotide sequence ID" value="NZ_CP006934.1"/>
</dbReference>
<feature type="transmembrane region" description="Helical" evidence="1">
    <location>
        <begin position="63"/>
        <end position="83"/>
    </location>
</feature>
<organism evidence="2 3">
    <name type="scientific">Spiroplasma sabaudiense Ar-1343</name>
    <dbReference type="NCBI Taxonomy" id="1276257"/>
    <lineage>
        <taxon>Bacteria</taxon>
        <taxon>Bacillati</taxon>
        <taxon>Mycoplasmatota</taxon>
        <taxon>Mollicutes</taxon>
        <taxon>Entomoplasmatales</taxon>
        <taxon>Spiroplasmataceae</taxon>
        <taxon>Spiroplasma</taxon>
    </lineage>
</organism>
<dbReference type="OrthoDB" id="9839308at2"/>
<feature type="transmembrane region" description="Helical" evidence="1">
    <location>
        <begin position="36"/>
        <end position="57"/>
    </location>
</feature>
<keyword evidence="1" id="KW-0812">Transmembrane</keyword>
<proteinExistence type="predicted"/>
<dbReference type="AlphaFoldDB" id="W6ABS7"/>
<feature type="transmembrane region" description="Helical" evidence="1">
    <location>
        <begin position="6"/>
        <end position="24"/>
    </location>
</feature>